<keyword evidence="2" id="KW-0238">DNA-binding</keyword>
<feature type="compositionally biased region" description="Polar residues" evidence="5">
    <location>
        <begin position="281"/>
        <end position="299"/>
    </location>
</feature>
<accession>A0ABQ9BU89</accession>
<evidence type="ECO:0000259" key="6">
    <source>
        <dbReference type="PROSITE" id="PS51005"/>
    </source>
</evidence>
<keyword evidence="4" id="KW-0539">Nucleus</keyword>
<keyword evidence="1" id="KW-0805">Transcription regulation</keyword>
<organism evidence="7 8">
    <name type="scientific">Salix suchowensis</name>
    <dbReference type="NCBI Taxonomy" id="1278906"/>
    <lineage>
        <taxon>Eukaryota</taxon>
        <taxon>Viridiplantae</taxon>
        <taxon>Streptophyta</taxon>
        <taxon>Embryophyta</taxon>
        <taxon>Tracheophyta</taxon>
        <taxon>Spermatophyta</taxon>
        <taxon>Magnoliopsida</taxon>
        <taxon>eudicotyledons</taxon>
        <taxon>Gunneridae</taxon>
        <taxon>Pentapetalae</taxon>
        <taxon>rosids</taxon>
        <taxon>fabids</taxon>
        <taxon>Malpighiales</taxon>
        <taxon>Salicaceae</taxon>
        <taxon>Saliceae</taxon>
        <taxon>Salix</taxon>
    </lineage>
</organism>
<dbReference type="PANTHER" id="PTHR31744">
    <property type="entry name" value="PROTEIN CUP-SHAPED COTYLEDON 2-RELATED"/>
    <property type="match status" value="1"/>
</dbReference>
<dbReference type="InterPro" id="IPR036093">
    <property type="entry name" value="NAC_dom_sf"/>
</dbReference>
<feature type="compositionally biased region" description="Polar residues" evidence="5">
    <location>
        <begin position="190"/>
        <end position="206"/>
    </location>
</feature>
<dbReference type="Pfam" id="PF02365">
    <property type="entry name" value="NAM"/>
    <property type="match status" value="1"/>
</dbReference>
<dbReference type="PANTHER" id="PTHR31744:SF210">
    <property type="entry name" value="NAC DOMAIN-CONTAINING PROTEIN 86-LIKE"/>
    <property type="match status" value="1"/>
</dbReference>
<evidence type="ECO:0000313" key="7">
    <source>
        <dbReference type="EMBL" id="KAJ6390743.1"/>
    </source>
</evidence>
<evidence type="ECO:0000256" key="3">
    <source>
        <dbReference type="ARBA" id="ARBA00023163"/>
    </source>
</evidence>
<dbReference type="InterPro" id="IPR003441">
    <property type="entry name" value="NAC-dom"/>
</dbReference>
<dbReference type="Gene3D" id="2.170.150.80">
    <property type="entry name" value="NAC domain"/>
    <property type="match status" value="1"/>
</dbReference>
<name>A0ABQ9BU89_9ROSI</name>
<keyword evidence="8" id="KW-1185">Reference proteome</keyword>
<keyword evidence="3" id="KW-0804">Transcription</keyword>
<feature type="domain" description="NAC" evidence="6">
    <location>
        <begin position="4"/>
        <end position="172"/>
    </location>
</feature>
<evidence type="ECO:0000256" key="4">
    <source>
        <dbReference type="ARBA" id="ARBA00023242"/>
    </source>
</evidence>
<dbReference type="SUPFAM" id="SSF101941">
    <property type="entry name" value="NAC domain"/>
    <property type="match status" value="1"/>
</dbReference>
<evidence type="ECO:0000256" key="1">
    <source>
        <dbReference type="ARBA" id="ARBA00023015"/>
    </source>
</evidence>
<sequence length="341" mass="38620">MSDGRVGYRFHPTDEEIISYFLKHKMDGSDSSVDDDIPEIDLCKFEPWDLPKYAAMEEPSNDQVLYFFCPRDCKYPNSQRVNRTTKAGYWKSTGRDRKIKARRTKKEIGTKKTLVFHEGRVPDGIKTNWIIHEYRSQTILPHQVNHAIHWRIRCFVVQLMQRAFTVCKLKEKGDGNTDTQACDEGETSNKRPTNLGNPVESPIQQVDQERQVESVITGNRLVFRCPPAMQQQVHEEQGLSFENTPFANGTGYGYNEFDTDEEEVDPVKFADSFLGEPPDDSSGNTFSISQPESDYEETPNTLLYNCNPPVIKGYLQSGTTAQCSMGTSNISAGYAGADACH</sequence>
<dbReference type="EMBL" id="JAPFFI010000006">
    <property type="protein sequence ID" value="KAJ6390743.1"/>
    <property type="molecule type" value="Genomic_DNA"/>
</dbReference>
<dbReference type="PROSITE" id="PS51005">
    <property type="entry name" value="NAC"/>
    <property type="match status" value="1"/>
</dbReference>
<evidence type="ECO:0000313" key="8">
    <source>
        <dbReference type="Proteomes" id="UP001141253"/>
    </source>
</evidence>
<evidence type="ECO:0000256" key="2">
    <source>
        <dbReference type="ARBA" id="ARBA00023125"/>
    </source>
</evidence>
<comment type="caution">
    <text evidence="7">The sequence shown here is derived from an EMBL/GenBank/DDBJ whole genome shotgun (WGS) entry which is preliminary data.</text>
</comment>
<feature type="region of interest" description="Disordered" evidence="5">
    <location>
        <begin position="173"/>
        <end position="208"/>
    </location>
</feature>
<evidence type="ECO:0000256" key="5">
    <source>
        <dbReference type="SAM" id="MobiDB-lite"/>
    </source>
</evidence>
<dbReference type="Proteomes" id="UP001141253">
    <property type="component" value="Chromosome 2"/>
</dbReference>
<proteinExistence type="predicted"/>
<protein>
    <recommendedName>
        <fullName evidence="6">NAC domain-containing protein</fullName>
    </recommendedName>
</protein>
<gene>
    <name evidence="7" type="ORF">OIU77_024872</name>
</gene>
<reference evidence="7" key="2">
    <citation type="journal article" date="2023" name="Int. J. Mol. Sci.">
        <title>De Novo Assembly and Annotation of 11 Diverse Shrub Willow (Salix) Genomes Reveals Novel Gene Organization in Sex-Linked Regions.</title>
        <authorList>
            <person name="Hyden B."/>
            <person name="Feng K."/>
            <person name="Yates T.B."/>
            <person name="Jawdy S."/>
            <person name="Cereghino C."/>
            <person name="Smart L.B."/>
            <person name="Muchero W."/>
        </authorList>
    </citation>
    <scope>NUCLEOTIDE SEQUENCE</scope>
    <source>
        <tissue evidence="7">Shoot tip</tissue>
    </source>
</reference>
<reference evidence="7" key="1">
    <citation type="submission" date="2022-10" db="EMBL/GenBank/DDBJ databases">
        <authorList>
            <person name="Hyden B.L."/>
            <person name="Feng K."/>
            <person name="Yates T."/>
            <person name="Jawdy S."/>
            <person name="Smart L.B."/>
            <person name="Muchero W."/>
        </authorList>
    </citation>
    <scope>NUCLEOTIDE SEQUENCE</scope>
    <source>
        <tissue evidence="7">Shoot tip</tissue>
    </source>
</reference>
<feature type="region of interest" description="Disordered" evidence="5">
    <location>
        <begin position="274"/>
        <end position="299"/>
    </location>
</feature>